<proteinExistence type="predicted"/>
<gene>
    <name evidence="1" type="ORF">FHR60_001061</name>
</gene>
<reference evidence="1 2" key="1">
    <citation type="submission" date="2020-08" db="EMBL/GenBank/DDBJ databases">
        <title>Studying the diversity of plant-associated saprophytic bacteria and their role in host health and plant-pathogen interactions.</title>
        <authorList>
            <person name="Potnis N."/>
        </authorList>
    </citation>
    <scope>NUCLEOTIDE SEQUENCE [LARGE SCALE GENOMIC DNA]</scope>
    <source>
        <strain evidence="1 2">F16</strain>
    </source>
</reference>
<sequence length="100" mass="11127">MSRAAQALPDADRRALAQAVSEVLHYLWDPIGVAGVPQARDEYDSYVPEICTLLWQGADQATVAMTLREISGQRMGLDDTDALAEQAARRLMAWREVIIR</sequence>
<dbReference type="EMBL" id="JACHNS010000002">
    <property type="protein sequence ID" value="MBB4592421.1"/>
    <property type="molecule type" value="Genomic_DNA"/>
</dbReference>
<evidence type="ECO:0000313" key="2">
    <source>
        <dbReference type="Proteomes" id="UP000554726"/>
    </source>
</evidence>
<name>A0ABR6JI05_9XANT</name>
<organism evidence="1 2">
    <name type="scientific">Xanthomonas cannabis</name>
    <dbReference type="NCBI Taxonomy" id="1885674"/>
    <lineage>
        <taxon>Bacteria</taxon>
        <taxon>Pseudomonadati</taxon>
        <taxon>Pseudomonadota</taxon>
        <taxon>Gammaproteobacteria</taxon>
        <taxon>Lysobacterales</taxon>
        <taxon>Lysobacteraceae</taxon>
        <taxon>Xanthomonas</taxon>
    </lineage>
</organism>
<evidence type="ECO:0000313" key="1">
    <source>
        <dbReference type="EMBL" id="MBB4592421.1"/>
    </source>
</evidence>
<dbReference type="Proteomes" id="UP000554726">
    <property type="component" value="Unassembled WGS sequence"/>
</dbReference>
<protein>
    <submittedName>
        <fullName evidence="1">Uncharacterized protein</fullName>
    </submittedName>
</protein>
<keyword evidence="2" id="KW-1185">Reference proteome</keyword>
<comment type="caution">
    <text evidence="1">The sequence shown here is derived from an EMBL/GenBank/DDBJ whole genome shotgun (WGS) entry which is preliminary data.</text>
</comment>
<accession>A0ABR6JI05</accession>